<evidence type="ECO:0000256" key="1">
    <source>
        <dbReference type="SAM" id="Coils"/>
    </source>
</evidence>
<dbReference type="EMBL" id="AP022839">
    <property type="protein sequence ID" value="BCA94390.1"/>
    <property type="molecule type" value="Genomic_DNA"/>
</dbReference>
<evidence type="ECO:0000313" key="2">
    <source>
        <dbReference type="EMBL" id="BCA94390.1"/>
    </source>
</evidence>
<organism evidence="2 3">
    <name type="scientific">Legionella antarctica</name>
    <dbReference type="NCBI Taxonomy" id="2708020"/>
    <lineage>
        <taxon>Bacteria</taxon>
        <taxon>Pseudomonadati</taxon>
        <taxon>Pseudomonadota</taxon>
        <taxon>Gammaproteobacteria</taxon>
        <taxon>Legionellales</taxon>
        <taxon>Legionellaceae</taxon>
        <taxon>Legionella</taxon>
    </lineage>
</organism>
<keyword evidence="1" id="KW-0175">Coiled coil</keyword>
<feature type="coiled-coil region" evidence="1">
    <location>
        <begin position="171"/>
        <end position="198"/>
    </location>
</feature>
<proteinExistence type="predicted"/>
<accession>A0A6F8T2K6</accession>
<reference evidence="2" key="1">
    <citation type="journal article" date="2020" name="Microbiol. Resour. Announc.">
        <title>Complete Genome Sequence of Novel Psychrotolerant Legionella Strain TUM19329, Isolated from Antarctic Lake Sediment.</title>
        <authorList>
            <person name="Shimada S."/>
            <person name="Nakai R."/>
            <person name="Aoki K."/>
            <person name="Shimoeda N."/>
            <person name="Ohno G."/>
            <person name="Miyazaki Y."/>
            <person name="Kudoh S."/>
            <person name="Imura S."/>
            <person name="Watanabe K."/>
            <person name="Ishii Y."/>
            <person name="Tateda K."/>
        </authorList>
    </citation>
    <scope>NUCLEOTIDE SEQUENCE [LARGE SCALE GENOMIC DNA]</scope>
    <source>
        <strain evidence="2">TUM19329</strain>
    </source>
</reference>
<sequence length="685" mass="78261">MKINFRFTSDVFSHWGLIPYLRLEAIEFILDNSHPDQITEKILLERFSIAEEEPVTYLVDSQTKHQFKKIVMDGAGYRLDFLEKVQIKKIIRQLSLNKMLTINDAQTGEADSEANVLKNYIIGLSAVLKEYEQKYTPKYLLEKLSTDWLKGSNFARDMSKIPSGEEVTLIHKLLIKDIEELQRVLEQLEADYPHADSDIISLEQGYSASFDVNLLGINLFKAATVACIKELTLCAEKLTPAYYSKKIQQYELNFADLLTCIPGHDEENRAFIQTIYSKFAPEHTQLTEIEELKSIYANFNRISEILTVLSEYDLLNDANFEALERILQLPAEDAHKKLILLRKQISSLEQLSLLMQETLIPLLATDSFIDKSCPARTSVTGYMFFGSASQDEESYKRMWSIFCIGVENRLVTMLKENKSLAELLKFAAETRQTIASLRKESAIFRNFGGDRIRKSNIDTYANDNKSVINTSLFPFVSKIICREYDYSALTGVADLEQSQDIFEVKQIHKLSLKLNDGDEIELPDEVMTTTFKRSKNSTLKPTKVAVQFSILNRNDYEKMLQFFDNHFLEKCRNKEYNNEEFVTELGNLIFYLVRSYPFIRGTGAILQWEARSMVSYYTDGKVNLGDIRLGGNSDNAKNLPYDVYAHLVQSPDAYAEAFKNAVLPALTAQSEPNHQAVSAHSSIGT</sequence>
<dbReference type="AlphaFoldDB" id="A0A6F8T2K6"/>
<evidence type="ECO:0000313" key="3">
    <source>
        <dbReference type="Proteomes" id="UP000502894"/>
    </source>
</evidence>
<protein>
    <submittedName>
        <fullName evidence="2">Uncharacterized protein</fullName>
    </submittedName>
</protein>
<dbReference type="RefSeq" id="WP_173236302.1">
    <property type="nucleotide sequence ID" value="NZ_AP022839.1"/>
</dbReference>
<name>A0A6F8T2K6_9GAMM</name>
<keyword evidence="3" id="KW-1185">Reference proteome</keyword>
<dbReference type="KEGG" id="lant:TUM19329_07510"/>
<gene>
    <name evidence="2" type="ORF">TUM19329_07510</name>
</gene>
<dbReference type="Proteomes" id="UP000502894">
    <property type="component" value="Chromosome"/>
</dbReference>